<comment type="similarity">
    <text evidence="7">Belongs to the drug/metabolite transporter (DMT) superfamily. Small multidrug resistance (SMR) (TC 2.A.7.1) family. Gdx/SugE subfamily.</text>
</comment>
<reference evidence="11 12" key="1">
    <citation type="submission" date="2020-07" db="EMBL/GenBank/DDBJ databases">
        <title>Pusillimonas sp. nov., isolated from poultry manure in Taiwan.</title>
        <authorList>
            <person name="Lin S.-Y."/>
            <person name="Tang Y.-S."/>
            <person name="Young C.-C."/>
        </authorList>
    </citation>
    <scope>NUCLEOTIDE SEQUENCE [LARGE SCALE GENOMIC DNA]</scope>
    <source>
        <strain evidence="11 12">CC-YST705</strain>
    </source>
</reference>
<comment type="subcellular location">
    <subcellularLocation>
        <location evidence="1 9">Cell membrane</location>
        <topology evidence="1 9">Multi-pass membrane protein</topology>
    </subcellularLocation>
</comment>
<evidence type="ECO:0000313" key="11">
    <source>
        <dbReference type="EMBL" id="MCB5363356.1"/>
    </source>
</evidence>
<evidence type="ECO:0000256" key="8">
    <source>
        <dbReference type="ARBA" id="ARBA00039168"/>
    </source>
</evidence>
<organism evidence="11 12">
    <name type="scientific">Mesopusillimonas faecipullorum</name>
    <dbReference type="NCBI Taxonomy" id="2755040"/>
    <lineage>
        <taxon>Bacteria</taxon>
        <taxon>Pseudomonadati</taxon>
        <taxon>Pseudomonadota</taxon>
        <taxon>Betaproteobacteria</taxon>
        <taxon>Burkholderiales</taxon>
        <taxon>Alcaligenaceae</taxon>
        <taxon>Mesopusillimonas</taxon>
    </lineage>
</organism>
<dbReference type="Gene3D" id="1.10.3730.20">
    <property type="match status" value="1"/>
</dbReference>
<dbReference type="InterPro" id="IPR037185">
    <property type="entry name" value="EmrE-like"/>
</dbReference>
<name>A0ABS8CBE1_9BURK</name>
<keyword evidence="5 10" id="KW-1133">Transmembrane helix</keyword>
<gene>
    <name evidence="11" type="ORF">H0484_06255</name>
</gene>
<evidence type="ECO:0000256" key="1">
    <source>
        <dbReference type="ARBA" id="ARBA00004651"/>
    </source>
</evidence>
<evidence type="ECO:0000256" key="6">
    <source>
        <dbReference type="ARBA" id="ARBA00023136"/>
    </source>
</evidence>
<dbReference type="Pfam" id="PF00893">
    <property type="entry name" value="Multi_Drug_Res"/>
    <property type="match status" value="1"/>
</dbReference>
<dbReference type="PANTHER" id="PTHR30561">
    <property type="entry name" value="SMR FAMILY PROTON-DEPENDENT DRUG EFFLUX TRANSPORTER SUGE"/>
    <property type="match status" value="1"/>
</dbReference>
<evidence type="ECO:0000256" key="10">
    <source>
        <dbReference type="SAM" id="Phobius"/>
    </source>
</evidence>
<keyword evidence="6 10" id="KW-0472">Membrane</keyword>
<dbReference type="PANTHER" id="PTHR30561:SF0">
    <property type="entry name" value="GUANIDINIUM EXPORTER"/>
    <property type="match status" value="1"/>
</dbReference>
<dbReference type="InterPro" id="IPR000390">
    <property type="entry name" value="Small_drug/metabolite_transptr"/>
</dbReference>
<keyword evidence="4 9" id="KW-0812">Transmembrane</keyword>
<keyword evidence="3" id="KW-1003">Cell membrane</keyword>
<proteinExistence type="inferred from homology"/>
<feature type="transmembrane region" description="Helical" evidence="10">
    <location>
        <begin position="88"/>
        <end position="107"/>
    </location>
</feature>
<protein>
    <recommendedName>
        <fullName evidence="8">Guanidinium exporter</fullName>
    </recommendedName>
</protein>
<dbReference type="SUPFAM" id="SSF103481">
    <property type="entry name" value="Multidrug resistance efflux transporter EmrE"/>
    <property type="match status" value="1"/>
</dbReference>
<accession>A0ABS8CBE1</accession>
<evidence type="ECO:0000256" key="7">
    <source>
        <dbReference type="ARBA" id="ARBA00038151"/>
    </source>
</evidence>
<keyword evidence="12" id="KW-1185">Reference proteome</keyword>
<feature type="transmembrane region" description="Helical" evidence="10">
    <location>
        <begin position="63"/>
        <end position="82"/>
    </location>
</feature>
<dbReference type="InterPro" id="IPR045324">
    <property type="entry name" value="Small_multidrug_res"/>
</dbReference>
<sequence length="109" mass="11219">MSTTTAWVVLFIAGLFETGWAIGLKYTEGFTRLWPSLATAACMIISMGLLGLALKVLPVGTGYAVWVGIGAAFTVALGIVLFSEPMNAGRLLSAGLIVAGIVGLKLTSA</sequence>
<evidence type="ECO:0000256" key="2">
    <source>
        <dbReference type="ARBA" id="ARBA00022448"/>
    </source>
</evidence>
<evidence type="ECO:0000256" key="3">
    <source>
        <dbReference type="ARBA" id="ARBA00022475"/>
    </source>
</evidence>
<comment type="caution">
    <text evidence="11">The sequence shown here is derived from an EMBL/GenBank/DDBJ whole genome shotgun (WGS) entry which is preliminary data.</text>
</comment>
<feature type="transmembrane region" description="Helical" evidence="10">
    <location>
        <begin position="37"/>
        <end position="56"/>
    </location>
</feature>
<evidence type="ECO:0000256" key="9">
    <source>
        <dbReference type="RuleBase" id="RU003942"/>
    </source>
</evidence>
<dbReference type="RefSeq" id="WP_226953677.1">
    <property type="nucleotide sequence ID" value="NZ_JACDXW010000002.1"/>
</dbReference>
<dbReference type="Proteomes" id="UP000776983">
    <property type="component" value="Unassembled WGS sequence"/>
</dbReference>
<evidence type="ECO:0000256" key="5">
    <source>
        <dbReference type="ARBA" id="ARBA00022989"/>
    </source>
</evidence>
<evidence type="ECO:0000313" key="12">
    <source>
        <dbReference type="Proteomes" id="UP000776983"/>
    </source>
</evidence>
<dbReference type="EMBL" id="JACDXW010000002">
    <property type="protein sequence ID" value="MCB5363356.1"/>
    <property type="molecule type" value="Genomic_DNA"/>
</dbReference>
<keyword evidence="2" id="KW-0813">Transport</keyword>
<evidence type="ECO:0000256" key="4">
    <source>
        <dbReference type="ARBA" id="ARBA00022692"/>
    </source>
</evidence>